<dbReference type="NCBIfam" id="NF008434">
    <property type="entry name" value="PRK11274.1"/>
    <property type="match status" value="1"/>
</dbReference>
<organism evidence="8 9">
    <name type="scientific">Piscinibacter terrae</name>
    <dbReference type="NCBI Taxonomy" id="2496871"/>
    <lineage>
        <taxon>Bacteria</taxon>
        <taxon>Pseudomonadati</taxon>
        <taxon>Pseudomonadota</taxon>
        <taxon>Betaproteobacteria</taxon>
        <taxon>Burkholderiales</taxon>
        <taxon>Sphaerotilaceae</taxon>
        <taxon>Piscinibacter</taxon>
    </lineage>
</organism>
<gene>
    <name evidence="8" type="ORF">DZC73_12575</name>
</gene>
<evidence type="ECO:0000313" key="9">
    <source>
        <dbReference type="Proteomes" id="UP000267464"/>
    </source>
</evidence>
<evidence type="ECO:0000259" key="7">
    <source>
        <dbReference type="PROSITE" id="PS51379"/>
    </source>
</evidence>
<keyword evidence="9" id="KW-1185">Reference proteome</keyword>
<evidence type="ECO:0000256" key="2">
    <source>
        <dbReference type="ARBA" id="ARBA00022723"/>
    </source>
</evidence>
<dbReference type="InterPro" id="IPR017900">
    <property type="entry name" value="4Fe4S_Fe_S_CS"/>
</dbReference>
<dbReference type="SUPFAM" id="SSF46548">
    <property type="entry name" value="alpha-helical ferredoxin"/>
    <property type="match status" value="1"/>
</dbReference>
<keyword evidence="2 6" id="KW-0479">Metal-binding</keyword>
<comment type="catalytic activity">
    <reaction evidence="6">
        <text>glycolate + A = glyoxylate + AH2</text>
        <dbReference type="Rhea" id="RHEA:21264"/>
        <dbReference type="ChEBI" id="CHEBI:13193"/>
        <dbReference type="ChEBI" id="CHEBI:17499"/>
        <dbReference type="ChEBI" id="CHEBI:29805"/>
        <dbReference type="ChEBI" id="CHEBI:36655"/>
        <dbReference type="EC" id="1.1.99.14"/>
    </reaction>
</comment>
<dbReference type="AlphaFoldDB" id="A0A3N7HR26"/>
<comment type="function">
    <text evidence="6">Component of a complex that catalyzes the oxidation of glycolate to glyoxylate.</text>
</comment>
<dbReference type="Pfam" id="PF13183">
    <property type="entry name" value="Fer4_8"/>
    <property type="match status" value="1"/>
</dbReference>
<evidence type="ECO:0000256" key="1">
    <source>
        <dbReference type="ARBA" id="ARBA00022485"/>
    </source>
</evidence>
<keyword evidence="4 6" id="KW-0408">Iron</keyword>
<dbReference type="PIRSF" id="PIRSF000139">
    <property type="entry name" value="Glc_ox_4Fe-4S"/>
    <property type="match status" value="1"/>
</dbReference>
<comment type="caution">
    <text evidence="8">The sequence shown here is derived from an EMBL/GenBank/DDBJ whole genome shotgun (WGS) entry which is preliminary data.</text>
</comment>
<accession>A0A3N7HR26</accession>
<keyword evidence="6" id="KW-0813">Transport</keyword>
<comment type="catalytic activity">
    <reaction evidence="6">
        <text>(R)-lactate + A = pyruvate + AH2</text>
        <dbReference type="Rhea" id="RHEA:15089"/>
        <dbReference type="ChEBI" id="CHEBI:13193"/>
        <dbReference type="ChEBI" id="CHEBI:15361"/>
        <dbReference type="ChEBI" id="CHEBI:16004"/>
        <dbReference type="ChEBI" id="CHEBI:17499"/>
    </reaction>
</comment>
<keyword evidence="5 6" id="KW-0411">Iron-sulfur</keyword>
<proteinExistence type="predicted"/>
<dbReference type="RefSeq" id="WP_124540604.1">
    <property type="nucleotide sequence ID" value="NZ_QUSW01000003.1"/>
</dbReference>
<evidence type="ECO:0000313" key="8">
    <source>
        <dbReference type="EMBL" id="RQP24153.1"/>
    </source>
</evidence>
<dbReference type="InterPro" id="IPR017896">
    <property type="entry name" value="4Fe4S_Fe-S-bd"/>
</dbReference>
<dbReference type="InterPro" id="IPR004017">
    <property type="entry name" value="Cys_rich_dom"/>
</dbReference>
<dbReference type="GO" id="GO:0046872">
    <property type="term" value="F:metal ion binding"/>
    <property type="evidence" value="ECO:0007669"/>
    <property type="project" value="UniProtKB-UniRule"/>
</dbReference>
<feature type="domain" description="4Fe-4S ferredoxin-type" evidence="7">
    <location>
        <begin position="16"/>
        <end position="47"/>
    </location>
</feature>
<dbReference type="Pfam" id="PF02754">
    <property type="entry name" value="CCG"/>
    <property type="match status" value="2"/>
</dbReference>
<dbReference type="PANTHER" id="PTHR32479:SF17">
    <property type="entry name" value="GLYCOLATE OXIDASE IRON-SULFUR SUBUNIT"/>
    <property type="match status" value="1"/>
</dbReference>
<evidence type="ECO:0000256" key="3">
    <source>
        <dbReference type="ARBA" id="ARBA00022737"/>
    </source>
</evidence>
<dbReference type="OrthoDB" id="9765258at2"/>
<keyword evidence="3" id="KW-0677">Repeat</keyword>
<sequence>MQTNLAPEFKDTPEGREAEAILRKCVHCGFCTATCPTYQLLGDELDGPRGRIYLIKQVLEGHGPTRKTQEHLDRCLTCRNCESTCPSGVQYGNLVEIGRDIVERKVERPRGERTVRWMLKEGLTSPLFKPAMALGQTVRPLLPGTLRNKVPPKADAQAHRWPTQSHPRAVLMLMGCVQPAMMPNINSATARVLDAAGIQTLVSDEAGCCGAIRLHLNDHEGGLDDMRRNIDAWWPTVSAGKVEALVMNASGCGVTVKEYGHALAHDPAYAEKAARISAMTRDLSELLPALVPALKNKVRRRKATQLAYHPPCTLQHGQQLRGGIEGSLRELGFEVQLAATESHLCCGSAGTYSVLQPELAHALRDRKIRQLEPIKPQVIVSANIGCIQHLQSGTATPVRHWVEVLDDALS</sequence>
<keyword evidence="1 6" id="KW-0004">4Fe-4S</keyword>
<reference evidence="8 9" key="2">
    <citation type="submission" date="2018-12" db="EMBL/GenBank/DDBJ databases">
        <title>Rhizobacter gummiphilus sp. nov., a rubber-degrading bacterium isolated from the soil of a botanical garden in Japan.</title>
        <authorList>
            <person name="Shunsuke S.S."/>
        </authorList>
    </citation>
    <scope>NUCLEOTIDE SEQUENCE [LARGE SCALE GENOMIC DNA]</scope>
    <source>
        <strain evidence="8 9">S-16</strain>
    </source>
</reference>
<dbReference type="PROSITE" id="PS51379">
    <property type="entry name" value="4FE4S_FER_2"/>
    <property type="match status" value="2"/>
</dbReference>
<dbReference type="PANTHER" id="PTHR32479">
    <property type="entry name" value="GLYCOLATE OXIDASE IRON-SULFUR SUBUNIT"/>
    <property type="match status" value="1"/>
</dbReference>
<evidence type="ECO:0000256" key="5">
    <source>
        <dbReference type="ARBA" id="ARBA00023014"/>
    </source>
</evidence>
<dbReference type="InterPro" id="IPR012257">
    <property type="entry name" value="Glc_ox_4Fe-4S"/>
</dbReference>
<dbReference type="GO" id="GO:0019154">
    <property type="term" value="F:glycolate dehydrogenase activity"/>
    <property type="evidence" value="ECO:0007669"/>
    <property type="project" value="UniProtKB-EC"/>
</dbReference>
<evidence type="ECO:0000256" key="4">
    <source>
        <dbReference type="ARBA" id="ARBA00023004"/>
    </source>
</evidence>
<dbReference type="InterPro" id="IPR009051">
    <property type="entry name" value="Helical_ferredxn"/>
</dbReference>
<dbReference type="GO" id="GO:0051539">
    <property type="term" value="F:4 iron, 4 sulfur cluster binding"/>
    <property type="evidence" value="ECO:0007669"/>
    <property type="project" value="UniProtKB-UniRule"/>
</dbReference>
<reference evidence="8 9" key="1">
    <citation type="submission" date="2018-08" db="EMBL/GenBank/DDBJ databases">
        <authorList>
            <person name="Khan S.A."/>
            <person name="Jeon C.O."/>
            <person name="Chun B.H."/>
            <person name="Jeong S.E."/>
        </authorList>
    </citation>
    <scope>NUCLEOTIDE SEQUENCE [LARGE SCALE GENOMIC DNA]</scope>
    <source>
        <strain evidence="8 9">S-16</strain>
    </source>
</reference>
<dbReference type="Proteomes" id="UP000267464">
    <property type="component" value="Unassembled WGS sequence"/>
</dbReference>
<dbReference type="EC" id="1.1.99.14" evidence="6"/>
<dbReference type="Gene3D" id="1.10.1060.10">
    <property type="entry name" value="Alpha-helical ferredoxin"/>
    <property type="match status" value="1"/>
</dbReference>
<name>A0A3N7HR26_9BURK</name>
<evidence type="ECO:0000256" key="6">
    <source>
        <dbReference type="PIRNR" id="PIRNR000139"/>
    </source>
</evidence>
<feature type="domain" description="4Fe-4S ferredoxin-type" evidence="7">
    <location>
        <begin position="66"/>
        <end position="89"/>
    </location>
</feature>
<dbReference type="PROSITE" id="PS00198">
    <property type="entry name" value="4FE4S_FER_1"/>
    <property type="match status" value="2"/>
</dbReference>
<comment type="cofactor">
    <cofactor evidence="6">
        <name>[4Fe-4S] cluster</name>
        <dbReference type="ChEBI" id="CHEBI:49883"/>
    </cofactor>
    <text evidence="6">Binds 2 [4Fe-4S] clusters.</text>
</comment>
<protein>
    <recommendedName>
        <fullName evidence="6">Glycolate oxidase iron-sulfur subunit</fullName>
        <ecNumber evidence="6">1.1.99.14</ecNumber>
    </recommendedName>
</protein>
<dbReference type="FunFam" id="1.10.1060.10:FF:000012">
    <property type="entry name" value="Glycolate oxidase iron-sulfur subunit"/>
    <property type="match status" value="1"/>
</dbReference>
<dbReference type="EMBL" id="QUSW01000003">
    <property type="protein sequence ID" value="RQP24153.1"/>
    <property type="molecule type" value="Genomic_DNA"/>
</dbReference>
<keyword evidence="6" id="KW-0249">Electron transport</keyword>